<feature type="compositionally biased region" description="Low complexity" evidence="1">
    <location>
        <begin position="183"/>
        <end position="197"/>
    </location>
</feature>
<protein>
    <submittedName>
        <fullName evidence="2">Prophage LambdaSo, replication protein O (Modular protein)</fullName>
    </submittedName>
</protein>
<reference evidence="2" key="1">
    <citation type="submission" date="2016-04" db="EMBL/GenBank/DDBJ databases">
        <authorList>
            <person name="Evans L.H."/>
            <person name="Alamgir A."/>
            <person name="Owens N."/>
            <person name="Weber N.D."/>
            <person name="Virtaneva K."/>
            <person name="Barbian K."/>
            <person name="Babar A."/>
            <person name="Rosenke K."/>
        </authorList>
    </citation>
    <scope>NUCLEOTIDE SEQUENCE</scope>
    <source>
        <strain evidence="2">86</strain>
    </source>
</reference>
<gene>
    <name evidence="2" type="ORF">KL86DPRO_20509</name>
</gene>
<feature type="compositionally biased region" description="Polar residues" evidence="1">
    <location>
        <begin position="371"/>
        <end position="381"/>
    </location>
</feature>
<sequence length="381" mass="42561">MNTDIRLSTGFFSHPKIKKLMRKLGADALLALLRLWLWAVQNRPDGVLSGMDKDDIEIVADWSGEEGAFLSALLELRLLDAVADSYQLHNWEERNPWQAEAEARADKSRFARLRQVCPEEYHRLKDEGINAISKADYSRMTNVKRIPGDVSGAAGDRPAHPTAVLGETPTNAGDPLAPAPYQPHSSPCLSSPSPTLPEEIETSLRSVSLSGPDGPDAQSEIHPEEVPDASLEKKQAKKKPESLPEDSEPYRLAVFMRDTLKTNVPTLKEPDLQKWARDFDVALRNDDRMKEARFVAQVIKWACSDSFWRANIQSPGKLREKFDQLTAKMEAEAAKARTAPQQAAWKAPAQRRLEANQQAGREAKRLLFGDQATQQEVTHEA</sequence>
<accession>A0A212K1L4</accession>
<feature type="region of interest" description="Disordered" evidence="1">
    <location>
        <begin position="148"/>
        <end position="246"/>
    </location>
</feature>
<dbReference type="EMBL" id="FLUQ01000002">
    <property type="protein sequence ID" value="SBW05563.1"/>
    <property type="molecule type" value="Genomic_DNA"/>
</dbReference>
<organism evidence="2">
    <name type="scientific">uncultured delta proteobacterium</name>
    <dbReference type="NCBI Taxonomy" id="34034"/>
    <lineage>
        <taxon>Bacteria</taxon>
        <taxon>Deltaproteobacteria</taxon>
        <taxon>environmental samples</taxon>
    </lineage>
</organism>
<evidence type="ECO:0000256" key="1">
    <source>
        <dbReference type="SAM" id="MobiDB-lite"/>
    </source>
</evidence>
<feature type="compositionally biased region" description="Basic and acidic residues" evidence="1">
    <location>
        <begin position="219"/>
        <end position="242"/>
    </location>
</feature>
<feature type="compositionally biased region" description="Low complexity" evidence="1">
    <location>
        <begin position="336"/>
        <end position="350"/>
    </location>
</feature>
<feature type="region of interest" description="Disordered" evidence="1">
    <location>
        <begin position="336"/>
        <end position="381"/>
    </location>
</feature>
<name>A0A212K1L4_9DELT</name>
<proteinExistence type="predicted"/>
<evidence type="ECO:0000313" key="2">
    <source>
        <dbReference type="EMBL" id="SBW05563.1"/>
    </source>
</evidence>
<dbReference type="AlphaFoldDB" id="A0A212K1L4"/>